<evidence type="ECO:0000313" key="2">
    <source>
        <dbReference type="Proteomes" id="UP000266861"/>
    </source>
</evidence>
<sequence length="405" mass="45919">MFPYRSLYKLPKNPNTTQHLNQLPTTSSDLPTITPITHVTIVPHINYLPPFDHLTTTEYFIGIINNIYPEPKPVKQPTLKKNTPKNNTQSTGLKFKLYKFTGMSTRNSASLDYSIQNLHEETMEFSECKKRKGSRRGEIGWNLSVKKIYAFFGRHDSFGFKFEVDSKGNVFMVEMKLGVYGSVVSLLQSYFKFPNGSRIYEAPISVSCALAHYHPHGRGRPIAPDIAICPDLSIIPKPTPPPFLKHRLFYCMAHPRAPLRYLGIPSVGITGLPHARIMCEIAVSQCFIDWNAKCELWMCKQYVRCVLGIKMYSVQTTRNANGQFDRWNFGTLDYYTGAPTACIGPDLPTYQVNIPVQDVFWNPPIINGVPSTAGYVIMVPDTVTVHNFAIDLYQIQQVVLKNQNN</sequence>
<reference evidence="1 2" key="1">
    <citation type="submission" date="2018-08" db="EMBL/GenBank/DDBJ databases">
        <title>Genome and evolution of the arbuscular mycorrhizal fungus Diversispora epigaea (formerly Glomus versiforme) and its bacterial endosymbionts.</title>
        <authorList>
            <person name="Sun X."/>
            <person name="Fei Z."/>
            <person name="Harrison M."/>
        </authorList>
    </citation>
    <scope>NUCLEOTIDE SEQUENCE [LARGE SCALE GENOMIC DNA]</scope>
    <source>
        <strain evidence="1 2">IT104</strain>
    </source>
</reference>
<gene>
    <name evidence="1" type="ORF">Glove_386g13</name>
</gene>
<dbReference type="AlphaFoldDB" id="A0A397H396"/>
<comment type="caution">
    <text evidence="1">The sequence shown here is derived from an EMBL/GenBank/DDBJ whole genome shotgun (WGS) entry which is preliminary data.</text>
</comment>
<dbReference type="EMBL" id="PQFF01000346">
    <property type="protein sequence ID" value="RHZ57532.1"/>
    <property type="molecule type" value="Genomic_DNA"/>
</dbReference>
<dbReference type="Proteomes" id="UP000266861">
    <property type="component" value="Unassembled WGS sequence"/>
</dbReference>
<protein>
    <submittedName>
        <fullName evidence="1">Uncharacterized protein</fullName>
    </submittedName>
</protein>
<keyword evidence="2" id="KW-1185">Reference proteome</keyword>
<evidence type="ECO:0000313" key="1">
    <source>
        <dbReference type="EMBL" id="RHZ57532.1"/>
    </source>
</evidence>
<name>A0A397H396_9GLOM</name>
<organism evidence="1 2">
    <name type="scientific">Diversispora epigaea</name>
    <dbReference type="NCBI Taxonomy" id="1348612"/>
    <lineage>
        <taxon>Eukaryota</taxon>
        <taxon>Fungi</taxon>
        <taxon>Fungi incertae sedis</taxon>
        <taxon>Mucoromycota</taxon>
        <taxon>Glomeromycotina</taxon>
        <taxon>Glomeromycetes</taxon>
        <taxon>Diversisporales</taxon>
        <taxon>Diversisporaceae</taxon>
        <taxon>Diversispora</taxon>
    </lineage>
</organism>
<accession>A0A397H396</accession>
<dbReference type="OrthoDB" id="2341187at2759"/>
<proteinExistence type="predicted"/>